<dbReference type="AlphaFoldDB" id="A0A2N9H3R0"/>
<proteinExistence type="predicted"/>
<gene>
    <name evidence="1" type="ORF">FSB_LOCUS34417</name>
</gene>
<organism evidence="1">
    <name type="scientific">Fagus sylvatica</name>
    <name type="common">Beechnut</name>
    <dbReference type="NCBI Taxonomy" id="28930"/>
    <lineage>
        <taxon>Eukaryota</taxon>
        <taxon>Viridiplantae</taxon>
        <taxon>Streptophyta</taxon>
        <taxon>Embryophyta</taxon>
        <taxon>Tracheophyta</taxon>
        <taxon>Spermatophyta</taxon>
        <taxon>Magnoliopsida</taxon>
        <taxon>eudicotyledons</taxon>
        <taxon>Gunneridae</taxon>
        <taxon>Pentapetalae</taxon>
        <taxon>rosids</taxon>
        <taxon>fabids</taxon>
        <taxon>Fagales</taxon>
        <taxon>Fagaceae</taxon>
        <taxon>Fagus</taxon>
    </lineage>
</organism>
<protein>
    <submittedName>
        <fullName evidence="1">Uncharacterized protein</fullName>
    </submittedName>
</protein>
<accession>A0A2N9H3R0</accession>
<dbReference type="EMBL" id="OIVN01002799">
    <property type="protein sequence ID" value="SPD06535.1"/>
    <property type="molecule type" value="Genomic_DNA"/>
</dbReference>
<reference evidence="1" key="1">
    <citation type="submission" date="2018-02" db="EMBL/GenBank/DDBJ databases">
        <authorList>
            <person name="Cohen D.B."/>
            <person name="Kent A.D."/>
        </authorList>
    </citation>
    <scope>NUCLEOTIDE SEQUENCE</scope>
</reference>
<sequence length="104" mass="11957">MNHISRELSARGREHWAIRRIPQSFSIPHPSTGWCFPNHGVIKFNCNAAVGGGFSCIAMVARNWRGEVVLALSRRVQHHDPSPKQRLRRYCGLPILLLSFVWIW</sequence>
<name>A0A2N9H3R0_FAGSY</name>
<evidence type="ECO:0000313" key="1">
    <source>
        <dbReference type="EMBL" id="SPD06535.1"/>
    </source>
</evidence>